<keyword evidence="3" id="KW-1185">Reference proteome</keyword>
<organism evidence="2 3">
    <name type="scientific">Aspergillus granulosus</name>
    <dbReference type="NCBI Taxonomy" id="176169"/>
    <lineage>
        <taxon>Eukaryota</taxon>
        <taxon>Fungi</taxon>
        <taxon>Dikarya</taxon>
        <taxon>Ascomycota</taxon>
        <taxon>Pezizomycotina</taxon>
        <taxon>Eurotiomycetes</taxon>
        <taxon>Eurotiomycetidae</taxon>
        <taxon>Eurotiales</taxon>
        <taxon>Aspergillaceae</taxon>
        <taxon>Aspergillus</taxon>
        <taxon>Aspergillus subgen. Nidulantes</taxon>
    </lineage>
</organism>
<name>A0ABR4H4E3_9EURO</name>
<comment type="caution">
    <text evidence="2">The sequence shown here is derived from an EMBL/GenBank/DDBJ whole genome shotgun (WGS) entry which is preliminary data.</text>
</comment>
<evidence type="ECO:0008006" key="4">
    <source>
        <dbReference type="Google" id="ProtNLM"/>
    </source>
</evidence>
<gene>
    <name evidence="2" type="ORF">BJX63DRAFT_402319</name>
</gene>
<dbReference type="Proteomes" id="UP001610334">
    <property type="component" value="Unassembled WGS sequence"/>
</dbReference>
<accession>A0ABR4H4E3</accession>
<proteinExistence type="predicted"/>
<evidence type="ECO:0000256" key="1">
    <source>
        <dbReference type="SAM" id="MobiDB-lite"/>
    </source>
</evidence>
<reference evidence="2 3" key="1">
    <citation type="submission" date="2024-07" db="EMBL/GenBank/DDBJ databases">
        <title>Section-level genome sequencing and comparative genomics of Aspergillus sections Usti and Cavernicolus.</title>
        <authorList>
            <consortium name="Lawrence Berkeley National Laboratory"/>
            <person name="Nybo J.L."/>
            <person name="Vesth T.C."/>
            <person name="Theobald S."/>
            <person name="Frisvad J.C."/>
            <person name="Larsen T.O."/>
            <person name="Kjaerboelling I."/>
            <person name="Rothschild-Mancinelli K."/>
            <person name="Lyhne E.K."/>
            <person name="Kogle M.E."/>
            <person name="Barry K."/>
            <person name="Clum A."/>
            <person name="Na H."/>
            <person name="Ledsgaard L."/>
            <person name="Lin J."/>
            <person name="Lipzen A."/>
            <person name="Kuo A."/>
            <person name="Riley R."/>
            <person name="Mondo S."/>
            <person name="Labutti K."/>
            <person name="Haridas S."/>
            <person name="Pangalinan J."/>
            <person name="Salamov A.A."/>
            <person name="Simmons B.A."/>
            <person name="Magnuson J.K."/>
            <person name="Chen J."/>
            <person name="Drula E."/>
            <person name="Henrissat B."/>
            <person name="Wiebenga A."/>
            <person name="Lubbers R.J."/>
            <person name="Gomes A.C."/>
            <person name="Makela M.R."/>
            <person name="Stajich J."/>
            <person name="Grigoriev I.V."/>
            <person name="Mortensen U.H."/>
            <person name="De Vries R.P."/>
            <person name="Baker S.E."/>
            <person name="Andersen M.R."/>
        </authorList>
    </citation>
    <scope>NUCLEOTIDE SEQUENCE [LARGE SCALE GENOMIC DNA]</scope>
    <source>
        <strain evidence="2 3">CBS 588.65</strain>
    </source>
</reference>
<protein>
    <recommendedName>
        <fullName evidence="4">F-box domain-containing protein</fullName>
    </recommendedName>
</protein>
<sequence length="411" mass="46792">MPPVRRSKRLQPTPSAAKAARQIRRSGTKAQAHGLLEKPKAVRKKPSKRTYLDRSASDAASDPNHKSPLFRIPRELLYGITNYLPPAGLACLTLTCKLALETFGTDSWAQFRGRARLYHGPDASLCKLLQHDLPDHGYCIRCETVHPPLKPPYAHRCNKFTHSCFGYEATIDYWPQTEQGGYSIVWPHIQQTFEERSPDVVNSCPIGRFNGDFTIYAGSVDYQLRSSARWIDRSLILMQEYRLSNCTRAFLQAVDVLTLPLRICAHLTTATAPPKGQAERWRTAAKAVPNSPLLTHAIATAFPTHLRGTVAESSSFRNPAPTEETQMRTGEGDPDFIWWCRSCPTKFKVEYQAKHGGELVVDAWYYFGKELYRTVDYWKWFVRRDHESLGKAKRNSEFYAPTRSVPDFRVE</sequence>
<evidence type="ECO:0000313" key="3">
    <source>
        <dbReference type="Proteomes" id="UP001610334"/>
    </source>
</evidence>
<evidence type="ECO:0000313" key="2">
    <source>
        <dbReference type="EMBL" id="KAL2810305.1"/>
    </source>
</evidence>
<feature type="region of interest" description="Disordered" evidence="1">
    <location>
        <begin position="1"/>
        <end position="66"/>
    </location>
</feature>
<dbReference type="EMBL" id="JBFXLT010000073">
    <property type="protein sequence ID" value="KAL2810305.1"/>
    <property type="molecule type" value="Genomic_DNA"/>
</dbReference>